<dbReference type="PANTHER" id="PTHR12838:SF0">
    <property type="entry name" value="U3 SMALL NUCLEOLAR RNA-ASSOCIATED PROTEIN 11-RELATED"/>
    <property type="match status" value="1"/>
</dbReference>
<accession>A0A2T9YRC8</accession>
<comment type="similarity">
    <text evidence="3 6">Belongs to the UTP11 family.</text>
</comment>
<dbReference type="InterPro" id="IPR007144">
    <property type="entry name" value="SSU_processome_Utp11"/>
</dbReference>
<dbReference type="GO" id="GO:0032040">
    <property type="term" value="C:small-subunit processome"/>
    <property type="evidence" value="ECO:0007669"/>
    <property type="project" value="UniProtKB-UniRule"/>
</dbReference>
<dbReference type="Pfam" id="PF03998">
    <property type="entry name" value="Utp11"/>
    <property type="match status" value="2"/>
</dbReference>
<dbReference type="EMBL" id="MBFT01000217">
    <property type="protein sequence ID" value="PVU94882.1"/>
    <property type="molecule type" value="Genomic_DNA"/>
</dbReference>
<evidence type="ECO:0000313" key="8">
    <source>
        <dbReference type="EMBL" id="PVU94882.1"/>
    </source>
</evidence>
<comment type="function">
    <text evidence="1 6">Involved in nucleolar processing of pre-18S ribosomal RNA.</text>
</comment>
<keyword evidence="9" id="KW-1185">Reference proteome</keyword>
<protein>
    <recommendedName>
        <fullName evidence="6">U3 small nucleolar RNA-associated protein 11</fullName>
        <shortName evidence="6">U3 snoRNA-associated protein 11</shortName>
    </recommendedName>
</protein>
<evidence type="ECO:0000256" key="3">
    <source>
        <dbReference type="ARBA" id="ARBA00008105"/>
    </source>
</evidence>
<sequence length="222" mass="26537">MSSFKKSNPRRDHKERSQPINRSKYGLLEKHKDYVLRAKNYHLKEDRLKLLREKARGRNDDEFYFSMEKERTKEDNSTDPSFDFLGDFDDSDDDIQDSEMDKQESSHTIFVDDEEELARFNPSKHFDTPKELLSRKFNRVKTDKIPELVENMPDSKTVKALNKERGKLANELAMRIDREQHIKRVLRELEIQRELMKKGRKKVTGKDTMGLPIYKWKADRKK</sequence>
<reference evidence="8 9" key="1">
    <citation type="journal article" date="2018" name="MBio">
        <title>Comparative Genomics Reveals the Core Gene Toolbox for the Fungus-Insect Symbiosis.</title>
        <authorList>
            <person name="Wang Y."/>
            <person name="Stata M."/>
            <person name="Wang W."/>
            <person name="Stajich J.E."/>
            <person name="White M.M."/>
            <person name="Moncalvo J.M."/>
        </authorList>
    </citation>
    <scope>NUCLEOTIDE SEQUENCE [LARGE SCALE GENOMIC DNA]</scope>
    <source>
        <strain evidence="8 9">AUS-77-4</strain>
    </source>
</reference>
<proteinExistence type="inferred from homology"/>
<comment type="subcellular location">
    <subcellularLocation>
        <location evidence="2 6">Nucleus</location>
        <location evidence="2 6">Nucleolus</location>
    </subcellularLocation>
</comment>
<gene>
    <name evidence="8" type="ORF">BB559_002892</name>
</gene>
<dbReference type="OrthoDB" id="29058at2759"/>
<evidence type="ECO:0000256" key="4">
    <source>
        <dbReference type="ARBA" id="ARBA00022552"/>
    </source>
</evidence>
<evidence type="ECO:0000256" key="2">
    <source>
        <dbReference type="ARBA" id="ARBA00004604"/>
    </source>
</evidence>
<evidence type="ECO:0000256" key="1">
    <source>
        <dbReference type="ARBA" id="ARBA00004099"/>
    </source>
</evidence>
<feature type="region of interest" description="Disordered" evidence="7">
    <location>
        <begin position="1"/>
        <end position="24"/>
    </location>
</feature>
<dbReference type="PANTHER" id="PTHR12838">
    <property type="entry name" value="U3 SMALL NUCLEOLAR RNA-ASSOCIATED PROTEIN 11"/>
    <property type="match status" value="1"/>
</dbReference>
<evidence type="ECO:0000256" key="5">
    <source>
        <dbReference type="ARBA" id="ARBA00023242"/>
    </source>
</evidence>
<evidence type="ECO:0000256" key="7">
    <source>
        <dbReference type="SAM" id="MobiDB-lite"/>
    </source>
</evidence>
<dbReference type="PIRSF" id="PIRSF015952">
    <property type="entry name" value="U3snoRNP11"/>
    <property type="match status" value="1"/>
</dbReference>
<keyword evidence="4 6" id="KW-0698">rRNA processing</keyword>
<comment type="caution">
    <text evidence="8">The sequence shown here is derived from an EMBL/GenBank/DDBJ whole genome shotgun (WGS) entry which is preliminary data.</text>
</comment>
<dbReference type="AlphaFoldDB" id="A0A2T9YRC8"/>
<dbReference type="GO" id="GO:0006364">
    <property type="term" value="P:rRNA processing"/>
    <property type="evidence" value="ECO:0007669"/>
    <property type="project" value="UniProtKB-UniRule"/>
</dbReference>
<evidence type="ECO:0000313" key="9">
    <source>
        <dbReference type="Proteomes" id="UP000245699"/>
    </source>
</evidence>
<evidence type="ECO:0000256" key="6">
    <source>
        <dbReference type="PIRNR" id="PIRNR015952"/>
    </source>
</evidence>
<comment type="subunit">
    <text evidence="6">Component of the ribosomal small subunit (SSU) processome.</text>
</comment>
<organism evidence="8 9">
    <name type="scientific">Furculomyces boomerangus</name>
    <dbReference type="NCBI Taxonomy" id="61424"/>
    <lineage>
        <taxon>Eukaryota</taxon>
        <taxon>Fungi</taxon>
        <taxon>Fungi incertae sedis</taxon>
        <taxon>Zoopagomycota</taxon>
        <taxon>Kickxellomycotina</taxon>
        <taxon>Harpellomycetes</taxon>
        <taxon>Harpellales</taxon>
        <taxon>Harpellaceae</taxon>
        <taxon>Furculomyces</taxon>
    </lineage>
</organism>
<dbReference type="STRING" id="61424.A0A2T9YRC8"/>
<keyword evidence="5 6" id="KW-0539">Nucleus</keyword>
<name>A0A2T9YRC8_9FUNG</name>
<dbReference type="Proteomes" id="UP000245699">
    <property type="component" value="Unassembled WGS sequence"/>
</dbReference>